<evidence type="ECO:0000313" key="2">
    <source>
        <dbReference type="Proteomes" id="UP001066276"/>
    </source>
</evidence>
<reference evidence="1" key="1">
    <citation type="journal article" date="2022" name="bioRxiv">
        <title>Sequencing and chromosome-scale assembly of the giantPleurodeles waltlgenome.</title>
        <authorList>
            <person name="Brown T."/>
            <person name="Elewa A."/>
            <person name="Iarovenko S."/>
            <person name="Subramanian E."/>
            <person name="Araus A.J."/>
            <person name="Petzold A."/>
            <person name="Susuki M."/>
            <person name="Suzuki K.-i.T."/>
            <person name="Hayashi T."/>
            <person name="Toyoda A."/>
            <person name="Oliveira C."/>
            <person name="Osipova E."/>
            <person name="Leigh N.D."/>
            <person name="Simon A."/>
            <person name="Yun M.H."/>
        </authorList>
    </citation>
    <scope>NUCLEOTIDE SEQUENCE</scope>
    <source>
        <strain evidence="1">20211129_DDA</strain>
        <tissue evidence="1">Liver</tissue>
    </source>
</reference>
<dbReference type="Proteomes" id="UP001066276">
    <property type="component" value="Chromosome 3_1"/>
</dbReference>
<accession>A0AAV7UB19</accession>
<gene>
    <name evidence="1" type="ORF">NDU88_003072</name>
</gene>
<organism evidence="1 2">
    <name type="scientific">Pleurodeles waltl</name>
    <name type="common">Iberian ribbed newt</name>
    <dbReference type="NCBI Taxonomy" id="8319"/>
    <lineage>
        <taxon>Eukaryota</taxon>
        <taxon>Metazoa</taxon>
        <taxon>Chordata</taxon>
        <taxon>Craniata</taxon>
        <taxon>Vertebrata</taxon>
        <taxon>Euteleostomi</taxon>
        <taxon>Amphibia</taxon>
        <taxon>Batrachia</taxon>
        <taxon>Caudata</taxon>
        <taxon>Salamandroidea</taxon>
        <taxon>Salamandridae</taxon>
        <taxon>Pleurodelinae</taxon>
        <taxon>Pleurodeles</taxon>
    </lineage>
</organism>
<dbReference type="EMBL" id="JANPWB010000005">
    <property type="protein sequence ID" value="KAJ1186289.1"/>
    <property type="molecule type" value="Genomic_DNA"/>
</dbReference>
<name>A0AAV7UB19_PLEWA</name>
<protein>
    <submittedName>
        <fullName evidence="1">Uncharacterized protein</fullName>
    </submittedName>
</protein>
<evidence type="ECO:0000313" key="1">
    <source>
        <dbReference type="EMBL" id="KAJ1186289.1"/>
    </source>
</evidence>
<dbReference type="AlphaFoldDB" id="A0AAV7UB19"/>
<proteinExistence type="predicted"/>
<sequence length="323" mass="37180">MSDLNVKKEGSQEDFIRRIVSEEVKAVVQESMRQALGKRKGMDEEEFYSLSEDEDRLRGPGGKCYNKKIHLSKDMRQIGVPGGSKSKDTLSSAIESQLDADNVGCGGNFMIEDDDEYVLDLEYKDDLEDDFGTVFRANSGEELLDLLGGKLFEPKDIRHPRGKEWWPLEHVAGYIKDRLCKPLEKDERSVMRAECSRPMIDDKFCMNTNLDPDMLNYLFKLGRDPRKGLEKPLKQVQDKLLDVLGPLARIFDIVEDTYFKGKDLDVHLLWGWFQRAIYFLGNADAGLLVERRKTVLMRINPKLADLARSLQRRLKDYCSETAW</sequence>
<comment type="caution">
    <text evidence="1">The sequence shown here is derived from an EMBL/GenBank/DDBJ whole genome shotgun (WGS) entry which is preliminary data.</text>
</comment>
<keyword evidence="2" id="KW-1185">Reference proteome</keyword>